<sequence>MLFSPTIKHLELKVDKAAEAAAIRMVAQAAQPMLSSLQTLFIDDQAVSSRSNLPESVLFWTLACLQSLHVVHQTTITSAIIKSLVTIPNLQVLKLSVKQVPNVATSDRTAGFLRLRDLSLSGTLGDVTNFLTATTPPNLESLVIDVPNVGEGNSHTARAKGSLDDLYATLPPSLLRLRMTLTVPPNTEVYHFPERGELLAPLRALLGLRSISFAFDNAGFHLSDAHLRALEDAWPELVEFEIRSRERWNMIWYYREGHSVQPKEVPHTHPTLKTLAAFAERHPRLERLVVPSIDLDALPDIASVPFLGHGLRHIGVSTLEAGVPLLDHAHALSRLFPRLDVADARRVVLGGRDVVLGERDVVFGGRDGNLEEREGELRLLLAAMQVGRELACWPGADAAEYQTGVQLFGAACGIVAATHILPIRRGPGIQF</sequence>
<dbReference type="OMA" id="SPTHTIM"/>
<gene>
    <name evidence="1" type="ORF">TRAPUB_9660</name>
</gene>
<protein>
    <recommendedName>
        <fullName evidence="3">F-box domain-containing protein</fullName>
    </recommendedName>
</protein>
<organism evidence="1 2">
    <name type="scientific">Trametes pubescens</name>
    <name type="common">White-rot fungus</name>
    <dbReference type="NCBI Taxonomy" id="154538"/>
    <lineage>
        <taxon>Eukaryota</taxon>
        <taxon>Fungi</taxon>
        <taxon>Dikarya</taxon>
        <taxon>Basidiomycota</taxon>
        <taxon>Agaricomycotina</taxon>
        <taxon>Agaricomycetes</taxon>
        <taxon>Polyporales</taxon>
        <taxon>Polyporaceae</taxon>
        <taxon>Trametes</taxon>
    </lineage>
</organism>
<dbReference type="Gene3D" id="3.80.10.10">
    <property type="entry name" value="Ribonuclease Inhibitor"/>
    <property type="match status" value="1"/>
</dbReference>
<evidence type="ECO:0008006" key="3">
    <source>
        <dbReference type="Google" id="ProtNLM"/>
    </source>
</evidence>
<evidence type="ECO:0000313" key="2">
    <source>
        <dbReference type="Proteomes" id="UP000184267"/>
    </source>
</evidence>
<dbReference type="Proteomes" id="UP000184267">
    <property type="component" value="Unassembled WGS sequence"/>
</dbReference>
<dbReference type="SUPFAM" id="SSF52047">
    <property type="entry name" value="RNI-like"/>
    <property type="match status" value="1"/>
</dbReference>
<dbReference type="OrthoDB" id="2750697at2759"/>
<comment type="caution">
    <text evidence="1">The sequence shown here is derived from an EMBL/GenBank/DDBJ whole genome shotgun (WGS) entry which is preliminary data.</text>
</comment>
<dbReference type="EMBL" id="MNAD01000360">
    <property type="protein sequence ID" value="OJT13813.1"/>
    <property type="molecule type" value="Genomic_DNA"/>
</dbReference>
<proteinExistence type="predicted"/>
<dbReference type="AlphaFoldDB" id="A0A1M2W208"/>
<name>A0A1M2W208_TRAPU</name>
<accession>A0A1M2W208</accession>
<dbReference type="STRING" id="154538.A0A1M2W208"/>
<reference evidence="1 2" key="1">
    <citation type="submission" date="2016-10" db="EMBL/GenBank/DDBJ databases">
        <title>Genome sequence of the basidiomycete white-rot fungus Trametes pubescens.</title>
        <authorList>
            <person name="Makela M.R."/>
            <person name="Granchi Z."/>
            <person name="Peng M."/>
            <person name="De Vries R.P."/>
            <person name="Grigoriev I."/>
            <person name="Riley R."/>
            <person name="Hilden K."/>
        </authorList>
    </citation>
    <scope>NUCLEOTIDE SEQUENCE [LARGE SCALE GENOMIC DNA]</scope>
    <source>
        <strain evidence="1 2">FBCC735</strain>
    </source>
</reference>
<evidence type="ECO:0000313" key="1">
    <source>
        <dbReference type="EMBL" id="OJT13813.1"/>
    </source>
</evidence>
<dbReference type="InterPro" id="IPR032675">
    <property type="entry name" value="LRR_dom_sf"/>
</dbReference>
<keyword evidence="2" id="KW-1185">Reference proteome</keyword>